<evidence type="ECO:0000313" key="3">
    <source>
        <dbReference type="EMBL" id="CAI2171821.1"/>
    </source>
</evidence>
<reference evidence="3" key="1">
    <citation type="submission" date="2022-08" db="EMBL/GenBank/DDBJ databases">
        <authorList>
            <person name="Kallberg Y."/>
            <person name="Tangrot J."/>
            <person name="Rosling A."/>
        </authorList>
    </citation>
    <scope>NUCLEOTIDE SEQUENCE</scope>
    <source>
        <strain evidence="3">Wild A</strain>
    </source>
</reference>
<feature type="region of interest" description="Disordered" evidence="1">
    <location>
        <begin position="354"/>
        <end position="387"/>
    </location>
</feature>
<keyword evidence="4" id="KW-1185">Reference proteome</keyword>
<evidence type="ECO:0000256" key="1">
    <source>
        <dbReference type="SAM" id="MobiDB-lite"/>
    </source>
</evidence>
<dbReference type="Pfam" id="PF10154">
    <property type="entry name" value="Fy-3"/>
    <property type="match status" value="3"/>
</dbReference>
<dbReference type="OrthoDB" id="415359at2759"/>
<dbReference type="InterPro" id="IPR009060">
    <property type="entry name" value="UBA-like_sf"/>
</dbReference>
<sequence length="678" mass="77336">MTPTKILKDLSVDLTFSLPPNNAPTRITIKIKKDQLLMDVVRRFMSAYNVPCYLENSILSTIESLMVESWRKDAERDSKNELDATKVRKNLISKYKKYTIRYNDSPAENIFPKAYHTLVHSPVPSLFDTLLQLEQCYKEVIKDLVSSKEKELGGIRERHQKEMEPSQTSGIVNFLMEKHREDVEYNQATLVSELEDIKRLQRREYCEFVVKLYQAHQRWLTANQSTTDPNWVFQLDVKEIVDEVIDDMKKRHKGLSKQILRLVQGSGTRSRHGSISSLSDIILSPTLMSPTSPSFNEDKKPAYFNEDDLRVLKVQEMGFNQEQAIVALEMTKGNMEHAVSLLVEQPDKINSQIANASSTLPRRPSIPFVSSPLKEQPESIGKRSKSQRKLGLTVLTKQEKKNTWSPINFFQQKHQMLGSPNTSTSSVRKFSGWLGRKNLEGDGNGHGPNLQLDNPHLVESFTISLGNQVKSTHNLRLLVSETEDLLNSSNDIARDMAYRAQTAANLYSQNLTAIILLLTPNDWPNYKFGRSANKGDFFITRHSNLPLVHVVFHLVIESESIQKSELTPRSNAISGLRNILRTIDRFDITSISLPILLLPLHVDVFTATDQADESLLIRRGEVVLKCTKGSMMNNSRVPKHVTEKEQETKTVTFLLSKNVSEQQFNNFRQLLTELFRAS</sequence>
<dbReference type="SMART" id="SM00165">
    <property type="entry name" value="UBA"/>
    <property type="match status" value="1"/>
</dbReference>
<dbReference type="PROSITE" id="PS50030">
    <property type="entry name" value="UBA"/>
    <property type="match status" value="1"/>
</dbReference>
<dbReference type="PANTHER" id="PTHR16525">
    <property type="entry name" value="PROTEIN C12ORF4"/>
    <property type="match status" value="1"/>
</dbReference>
<dbReference type="InterPro" id="IPR019311">
    <property type="entry name" value="Fy-3"/>
</dbReference>
<dbReference type="GO" id="GO:0005737">
    <property type="term" value="C:cytoplasm"/>
    <property type="evidence" value="ECO:0007669"/>
    <property type="project" value="TreeGrafter"/>
</dbReference>
<accession>A0A9W4WQQ2</accession>
<dbReference type="InterPro" id="IPR015940">
    <property type="entry name" value="UBA"/>
</dbReference>
<protein>
    <submittedName>
        <fullName evidence="3">14246_t:CDS:1</fullName>
    </submittedName>
</protein>
<name>A0A9W4WQQ2_9GLOM</name>
<dbReference type="PANTHER" id="PTHR16525:SF0">
    <property type="entry name" value="PROTEIN C12ORF4"/>
    <property type="match status" value="1"/>
</dbReference>
<comment type="caution">
    <text evidence="3">The sequence shown here is derived from an EMBL/GenBank/DDBJ whole genome shotgun (WGS) entry which is preliminary data.</text>
</comment>
<dbReference type="AlphaFoldDB" id="A0A9W4WQQ2"/>
<dbReference type="Gene3D" id="1.10.8.10">
    <property type="entry name" value="DNA helicase RuvA subunit, C-terminal domain"/>
    <property type="match status" value="1"/>
</dbReference>
<dbReference type="SUPFAM" id="SSF46934">
    <property type="entry name" value="UBA-like"/>
    <property type="match status" value="1"/>
</dbReference>
<dbReference type="Proteomes" id="UP001153678">
    <property type="component" value="Unassembled WGS sequence"/>
</dbReference>
<feature type="domain" description="UBA" evidence="2">
    <location>
        <begin position="303"/>
        <end position="345"/>
    </location>
</feature>
<gene>
    <name evidence="3" type="ORF">FWILDA_LOCUS5270</name>
</gene>
<organism evidence="3 4">
    <name type="scientific">Funneliformis geosporum</name>
    <dbReference type="NCBI Taxonomy" id="1117311"/>
    <lineage>
        <taxon>Eukaryota</taxon>
        <taxon>Fungi</taxon>
        <taxon>Fungi incertae sedis</taxon>
        <taxon>Mucoromycota</taxon>
        <taxon>Glomeromycotina</taxon>
        <taxon>Glomeromycetes</taxon>
        <taxon>Glomerales</taxon>
        <taxon>Glomeraceae</taxon>
        <taxon>Funneliformis</taxon>
    </lineage>
</organism>
<evidence type="ECO:0000259" key="2">
    <source>
        <dbReference type="PROSITE" id="PS50030"/>
    </source>
</evidence>
<dbReference type="EMBL" id="CAMKVN010000866">
    <property type="protein sequence ID" value="CAI2171821.1"/>
    <property type="molecule type" value="Genomic_DNA"/>
</dbReference>
<proteinExistence type="predicted"/>
<evidence type="ECO:0000313" key="4">
    <source>
        <dbReference type="Proteomes" id="UP001153678"/>
    </source>
</evidence>